<dbReference type="SMART" id="SM00360">
    <property type="entry name" value="RRM"/>
    <property type="match status" value="2"/>
</dbReference>
<dbReference type="AlphaFoldDB" id="M1VBC3"/>
<feature type="region of interest" description="Disordered" evidence="3">
    <location>
        <begin position="85"/>
        <end position="105"/>
    </location>
</feature>
<name>M1VBC3_CYAM1</name>
<dbReference type="InterPro" id="IPR012677">
    <property type="entry name" value="Nucleotide-bd_a/b_plait_sf"/>
</dbReference>
<dbReference type="RefSeq" id="XP_005538615.1">
    <property type="nucleotide sequence ID" value="XM_005538558.1"/>
</dbReference>
<dbReference type="InterPro" id="IPR050502">
    <property type="entry name" value="Euk_RNA-bind_prot"/>
</dbReference>
<dbReference type="eggNOG" id="KOG4205">
    <property type="taxonomic scope" value="Eukaryota"/>
</dbReference>
<dbReference type="STRING" id="280699.M1VBC3"/>
<dbReference type="EMBL" id="AP006500">
    <property type="protein sequence ID" value="BAM82579.1"/>
    <property type="molecule type" value="Genomic_DNA"/>
</dbReference>
<dbReference type="Pfam" id="PF00076">
    <property type="entry name" value="RRM_1"/>
    <property type="match status" value="2"/>
</dbReference>
<evidence type="ECO:0000313" key="6">
    <source>
        <dbReference type="Proteomes" id="UP000007014"/>
    </source>
</evidence>
<protein>
    <submittedName>
        <fullName evidence="5">Probable heterogeneous nuclear RNP protein A</fullName>
    </submittedName>
</protein>
<dbReference type="Gramene" id="CMR392CT">
    <property type="protein sequence ID" value="CMR392CT"/>
    <property type="gene ID" value="CMR392C"/>
</dbReference>
<dbReference type="InterPro" id="IPR035979">
    <property type="entry name" value="RBD_domain_sf"/>
</dbReference>
<evidence type="ECO:0000256" key="3">
    <source>
        <dbReference type="SAM" id="MobiDB-lite"/>
    </source>
</evidence>
<feature type="domain" description="RRM" evidence="4">
    <location>
        <begin position="8"/>
        <end position="85"/>
    </location>
</feature>
<proteinExistence type="predicted"/>
<accession>M1VBC3</accession>
<feature type="domain" description="RRM" evidence="4">
    <location>
        <begin position="114"/>
        <end position="195"/>
    </location>
</feature>
<dbReference type="OrthoDB" id="1875751at2759"/>
<keyword evidence="1 2" id="KW-0694">RNA-binding</keyword>
<dbReference type="OMA" id="YGTADEM"/>
<gene>
    <name evidence="5" type="ORF">CYME_CMR392C</name>
</gene>
<dbReference type="GeneID" id="16997062"/>
<evidence type="ECO:0000256" key="2">
    <source>
        <dbReference type="PROSITE-ProRule" id="PRU00176"/>
    </source>
</evidence>
<evidence type="ECO:0000259" key="4">
    <source>
        <dbReference type="PROSITE" id="PS50102"/>
    </source>
</evidence>
<organism evidence="5 6">
    <name type="scientific">Cyanidioschyzon merolae (strain NIES-3377 / 10D)</name>
    <name type="common">Unicellular red alga</name>
    <dbReference type="NCBI Taxonomy" id="280699"/>
    <lineage>
        <taxon>Eukaryota</taxon>
        <taxon>Rhodophyta</taxon>
        <taxon>Bangiophyceae</taxon>
        <taxon>Cyanidiales</taxon>
        <taxon>Cyanidiaceae</taxon>
        <taxon>Cyanidioschyzon</taxon>
    </lineage>
</organism>
<evidence type="ECO:0000313" key="5">
    <source>
        <dbReference type="EMBL" id="BAM82579.1"/>
    </source>
</evidence>
<dbReference type="KEGG" id="cme:CYME_CMR392C"/>
<reference evidence="5 6" key="2">
    <citation type="journal article" date="2007" name="BMC Biol.">
        <title>A 100%-complete sequence reveals unusually simple genomic features in the hot-spring red alga Cyanidioschyzon merolae.</title>
        <authorList>
            <person name="Nozaki H."/>
            <person name="Takano H."/>
            <person name="Misumi O."/>
            <person name="Terasawa K."/>
            <person name="Matsuzaki M."/>
            <person name="Maruyama S."/>
            <person name="Nishida K."/>
            <person name="Yagisawa F."/>
            <person name="Yoshida Y."/>
            <person name="Fujiwara T."/>
            <person name="Takio S."/>
            <person name="Tamura K."/>
            <person name="Chung S.J."/>
            <person name="Nakamura S."/>
            <person name="Kuroiwa H."/>
            <person name="Tanaka K."/>
            <person name="Sato N."/>
            <person name="Kuroiwa T."/>
        </authorList>
    </citation>
    <scope>NUCLEOTIDE SEQUENCE [LARGE SCALE GENOMIC DNA]</scope>
    <source>
        <strain evidence="5 6">10D</strain>
    </source>
</reference>
<dbReference type="PANTHER" id="PTHR48025">
    <property type="entry name" value="OS02G0815200 PROTEIN"/>
    <property type="match status" value="1"/>
</dbReference>
<dbReference type="InterPro" id="IPR000504">
    <property type="entry name" value="RRM_dom"/>
</dbReference>
<evidence type="ECO:0000256" key="1">
    <source>
        <dbReference type="ARBA" id="ARBA00022884"/>
    </source>
</evidence>
<dbReference type="PANTHER" id="PTHR48025:SF1">
    <property type="entry name" value="RRM DOMAIN-CONTAINING PROTEIN"/>
    <property type="match status" value="1"/>
</dbReference>
<keyword evidence="6" id="KW-1185">Reference proteome</keyword>
<dbReference type="Gene3D" id="3.30.70.330">
    <property type="match status" value="2"/>
</dbReference>
<dbReference type="PROSITE" id="PS50102">
    <property type="entry name" value="RRM"/>
    <property type="match status" value="2"/>
</dbReference>
<dbReference type="Proteomes" id="UP000007014">
    <property type="component" value="Chromosome 18"/>
</dbReference>
<sequence>MERKDKRRKVFVGGLSWDTNEASLVAYFERFGKVIDAVVMRNRETGQPRGFGFVTFEEEGVAQAVASLERHELDGRLVETKVAVPKSAEDPESNTVVDTAQRYGPSGLGEKPSRRVYVSGLPQACTEDDLRAFFSRFGSLEAVRVVVDHHTGLSKGYGFVVFAETAASQKVQSLDPENFVIRGSAFRVKVRCCRNNESSRPKHTNGNPWGLTPDALLKSAHDGNHQGYSFDDMGVDTGIVAQYLHAVYGGDLAYWEKWAREVRTANRPQDEML</sequence>
<dbReference type="SUPFAM" id="SSF54928">
    <property type="entry name" value="RNA-binding domain, RBD"/>
    <property type="match status" value="2"/>
</dbReference>
<dbReference type="GO" id="GO:0003729">
    <property type="term" value="F:mRNA binding"/>
    <property type="evidence" value="ECO:0007669"/>
    <property type="project" value="TreeGrafter"/>
</dbReference>
<reference evidence="5 6" key="1">
    <citation type="journal article" date="2004" name="Nature">
        <title>Genome sequence of the ultrasmall unicellular red alga Cyanidioschyzon merolae 10D.</title>
        <authorList>
            <person name="Matsuzaki M."/>
            <person name="Misumi O."/>
            <person name="Shin-i T."/>
            <person name="Maruyama S."/>
            <person name="Takahara M."/>
            <person name="Miyagishima S."/>
            <person name="Mori T."/>
            <person name="Nishida K."/>
            <person name="Yagisawa F."/>
            <person name="Nishida K."/>
            <person name="Yoshida Y."/>
            <person name="Nishimura Y."/>
            <person name="Nakao S."/>
            <person name="Kobayashi T."/>
            <person name="Momoyama Y."/>
            <person name="Higashiyama T."/>
            <person name="Minoda A."/>
            <person name="Sano M."/>
            <person name="Nomoto H."/>
            <person name="Oishi K."/>
            <person name="Hayashi H."/>
            <person name="Ohta F."/>
            <person name="Nishizaka S."/>
            <person name="Haga S."/>
            <person name="Miura S."/>
            <person name="Morishita T."/>
            <person name="Kabeya Y."/>
            <person name="Terasawa K."/>
            <person name="Suzuki Y."/>
            <person name="Ishii Y."/>
            <person name="Asakawa S."/>
            <person name="Takano H."/>
            <person name="Ohta N."/>
            <person name="Kuroiwa H."/>
            <person name="Tanaka K."/>
            <person name="Shimizu N."/>
            <person name="Sugano S."/>
            <person name="Sato N."/>
            <person name="Nozaki H."/>
            <person name="Ogasawara N."/>
            <person name="Kohara Y."/>
            <person name="Kuroiwa T."/>
        </authorList>
    </citation>
    <scope>NUCLEOTIDE SEQUENCE [LARGE SCALE GENOMIC DNA]</scope>
    <source>
        <strain evidence="5 6">10D</strain>
    </source>
</reference>
<dbReference type="HOGENOM" id="CLU_012062_3_1_1"/>